<evidence type="ECO:0008006" key="3">
    <source>
        <dbReference type="Google" id="ProtNLM"/>
    </source>
</evidence>
<dbReference type="OrthoDB" id="9802910at2"/>
<evidence type="ECO:0000313" key="2">
    <source>
        <dbReference type="Proteomes" id="UP000075320"/>
    </source>
</evidence>
<comment type="caution">
    <text evidence="1">The sequence shown here is derived from an EMBL/GenBank/DDBJ whole genome shotgun (WGS) entry which is preliminary data.</text>
</comment>
<dbReference type="InterPro" id="IPR018699">
    <property type="entry name" value="DUF2203"/>
</dbReference>
<keyword evidence="2" id="KW-1185">Reference proteome</keyword>
<gene>
    <name evidence="1" type="ORF">AZI86_06235</name>
</gene>
<protein>
    <recommendedName>
        <fullName evidence="3">DUF2203 domain-containing protein</fullName>
    </recommendedName>
</protein>
<sequence>MENVVEINRKRTFSLTEARDLLPLIYRMTEDSSREVRALLNRIDAFSDKTHPTVVGIEAEINSVIDRWQIKIEKLGADPKGLWMADFDNGEGYYCWKFPENEINHWHGYQDGFSGRIVIE</sequence>
<evidence type="ECO:0000313" key="1">
    <source>
        <dbReference type="EMBL" id="KYG66640.1"/>
    </source>
</evidence>
<proteinExistence type="predicted"/>
<reference evidence="1 2" key="1">
    <citation type="submission" date="2016-03" db="EMBL/GenBank/DDBJ databases">
        <authorList>
            <person name="Ploux O."/>
        </authorList>
    </citation>
    <scope>NUCLEOTIDE SEQUENCE [LARGE SCALE GENOMIC DNA]</scope>
    <source>
        <strain evidence="1 2">R0</strain>
    </source>
</reference>
<dbReference type="AlphaFoldDB" id="A0A150WQD9"/>
<dbReference type="Proteomes" id="UP000075320">
    <property type="component" value="Unassembled WGS sequence"/>
</dbReference>
<accession>A0A150WQD9</accession>
<dbReference type="EMBL" id="LUKE01000001">
    <property type="protein sequence ID" value="KYG66640.1"/>
    <property type="molecule type" value="Genomic_DNA"/>
</dbReference>
<organism evidence="1 2">
    <name type="scientific">Bdellovibrio bacteriovorus</name>
    <dbReference type="NCBI Taxonomy" id="959"/>
    <lineage>
        <taxon>Bacteria</taxon>
        <taxon>Pseudomonadati</taxon>
        <taxon>Bdellovibrionota</taxon>
        <taxon>Bdellovibrionia</taxon>
        <taxon>Bdellovibrionales</taxon>
        <taxon>Pseudobdellovibrionaceae</taxon>
        <taxon>Bdellovibrio</taxon>
    </lineage>
</organism>
<dbReference type="Pfam" id="PF09969">
    <property type="entry name" value="DUF2203"/>
    <property type="match status" value="1"/>
</dbReference>
<name>A0A150WQD9_BDEBC</name>